<dbReference type="EMBL" id="IACI01075388">
    <property type="protein sequence ID" value="LAA28125.1"/>
    <property type="molecule type" value="Transcribed_RNA"/>
</dbReference>
<sequence>MAFIIEEPIEKGQVLIKELERYGAVAGLKIKRQKMKLLAKTLTELQTIELERVLGLQTTRKIKYLGIWLTSHCKAIKENNYNNYNKLLQQTKKDLELWTKMQLSIAAIKMSILPKFR</sequence>
<evidence type="ECO:0000313" key="1">
    <source>
        <dbReference type="EMBL" id="LAA28125.1"/>
    </source>
</evidence>
<proteinExistence type="predicted"/>
<name>A0A2H6NAA4_9SAUR</name>
<reference evidence="1" key="1">
    <citation type="submission" date="2017-07" db="EMBL/GenBank/DDBJ databases">
        <authorList>
            <person name="Mikheyev A."/>
            <person name="Grau M."/>
        </authorList>
    </citation>
    <scope>NUCLEOTIDE SEQUENCE</scope>
    <source>
        <tissue evidence="1">Venom_gland</tissue>
    </source>
</reference>
<dbReference type="PANTHER" id="PTHR31635">
    <property type="entry name" value="REVERSE TRANSCRIPTASE DOMAIN-CONTAINING PROTEIN-RELATED"/>
    <property type="match status" value="1"/>
</dbReference>
<accession>A0A2H6NAA4</accession>
<protein>
    <submittedName>
        <fullName evidence="1">Uncharacterized protein</fullName>
    </submittedName>
</protein>
<dbReference type="PANTHER" id="PTHR31635:SF196">
    <property type="entry name" value="REVERSE TRANSCRIPTASE DOMAIN-CONTAINING PROTEIN-RELATED"/>
    <property type="match status" value="1"/>
</dbReference>
<organism evidence="1">
    <name type="scientific">Micrurus carvalhoi</name>
    <dbReference type="NCBI Taxonomy" id="3147026"/>
    <lineage>
        <taxon>Eukaryota</taxon>
        <taxon>Metazoa</taxon>
        <taxon>Chordata</taxon>
        <taxon>Craniata</taxon>
        <taxon>Vertebrata</taxon>
        <taxon>Euteleostomi</taxon>
        <taxon>Lepidosauria</taxon>
        <taxon>Squamata</taxon>
        <taxon>Bifurcata</taxon>
        <taxon>Unidentata</taxon>
        <taxon>Episquamata</taxon>
        <taxon>Toxicofera</taxon>
        <taxon>Serpentes</taxon>
        <taxon>Colubroidea</taxon>
        <taxon>Elapidae</taxon>
        <taxon>Elapinae</taxon>
        <taxon>Micrurus</taxon>
    </lineage>
</organism>
<dbReference type="AlphaFoldDB" id="A0A2H6NAA4"/>
<reference evidence="1" key="2">
    <citation type="submission" date="2017-12" db="EMBL/GenBank/DDBJ databases">
        <title>Coralsnake Venomics: Analyses of Venom Gland Transcriptomes and Proteomes of Six Brazilian Taxa.</title>
        <authorList>
            <person name="Aird S.D."/>
            <person name="Jorge da Silva N."/>
            <person name="Qiu L."/>
            <person name="Villar-Briones A."/>
            <person name="Aparecida-Saddi V."/>
            <person name="Campos-Telles M.P."/>
            <person name="Grau M."/>
            <person name="Mikheyev A.S."/>
        </authorList>
    </citation>
    <scope>NUCLEOTIDE SEQUENCE</scope>
    <source>
        <tissue evidence="1">Venom_gland</tissue>
    </source>
</reference>